<evidence type="ECO:0000313" key="7">
    <source>
        <dbReference type="Proteomes" id="UP000050502"/>
    </source>
</evidence>
<gene>
    <name evidence="4" type="ORF">ARMA_2547</name>
    <name evidence="5" type="ORF">SE16_14180</name>
</gene>
<accession>A0A0M9UDK5</accession>
<dbReference type="PROSITE" id="PS51371">
    <property type="entry name" value="CBS"/>
    <property type="match status" value="2"/>
</dbReference>
<comment type="caution">
    <text evidence="4">The sequence shown here is derived from an EMBL/GenBank/DDBJ whole genome shotgun (WGS) entry which is preliminary data.</text>
</comment>
<dbReference type="OrthoDB" id="9783590at2"/>
<organism evidence="4 6">
    <name type="scientific">Ardenticatena maritima</name>
    <dbReference type="NCBI Taxonomy" id="872965"/>
    <lineage>
        <taxon>Bacteria</taxon>
        <taxon>Bacillati</taxon>
        <taxon>Chloroflexota</taxon>
        <taxon>Ardenticatenia</taxon>
        <taxon>Ardenticatenales</taxon>
        <taxon>Ardenticatenaceae</taxon>
        <taxon>Ardenticatena</taxon>
    </lineage>
</organism>
<keyword evidence="1 2" id="KW-0129">CBS domain</keyword>
<dbReference type="PANTHER" id="PTHR43080:SF2">
    <property type="entry name" value="CBS DOMAIN-CONTAINING PROTEIN"/>
    <property type="match status" value="1"/>
</dbReference>
<name>A0A0M9UDK5_9CHLR</name>
<dbReference type="RefSeq" id="WP_054493861.1">
    <property type="nucleotide sequence ID" value="NZ_BBZA01000225.1"/>
</dbReference>
<feature type="domain" description="CBS" evidence="3">
    <location>
        <begin position="182"/>
        <end position="239"/>
    </location>
</feature>
<dbReference type="SUPFAM" id="SSF54631">
    <property type="entry name" value="CBS-domain pair"/>
    <property type="match status" value="1"/>
</dbReference>
<dbReference type="CDD" id="cd02205">
    <property type="entry name" value="CBS_pair_SF"/>
    <property type="match status" value="1"/>
</dbReference>
<reference evidence="4 6" key="1">
    <citation type="journal article" date="2015" name="Genome Announc.">
        <title>Draft Genome Sequence of a Heterotrophic Facultative Anaerobic Thermophilic Bacterium, Ardenticatena maritima Strain 110ST.</title>
        <authorList>
            <person name="Kawaichi S."/>
            <person name="Yoshida T."/>
            <person name="Sako Y."/>
            <person name="Nakamura R."/>
        </authorList>
    </citation>
    <scope>NUCLEOTIDE SEQUENCE [LARGE SCALE GENOMIC DNA]</scope>
    <source>
        <strain evidence="4 6">110S</strain>
    </source>
</reference>
<keyword evidence="6" id="KW-1185">Reference proteome</keyword>
<feature type="domain" description="CBS" evidence="3">
    <location>
        <begin position="118"/>
        <end position="173"/>
    </location>
</feature>
<dbReference type="InterPro" id="IPR051257">
    <property type="entry name" value="Diverse_CBS-Domain"/>
</dbReference>
<sequence length="239" mass="26927">MSVSAFRAQLAVVEERLNEDPHGAGMEALKIFEDLLYELARTHGWRGKHGGMNEYMDFLGKRRVLREETIAQGRRYADIRNCLAHRSGLLISPPLAHEIVDFVKQVCKEQGNRAGDVMTRNPRVAHPNMPVEDARNIMLKYNIGHLPVVENGRYVGLLSARDLLTMLGTKADLRHLRVADVMNADKREVVQFAREETPLEDVLRMLEGRYVQAVLITDTGTPDGKLLGILTTSDLLPHI</sequence>
<reference evidence="5 7" key="2">
    <citation type="submission" date="2015-07" db="EMBL/GenBank/DDBJ databases">
        <title>Whole genome sequence of Ardenticatena maritima DSM 23922.</title>
        <authorList>
            <person name="Hemp J."/>
            <person name="Ward L.M."/>
            <person name="Pace L.A."/>
            <person name="Fischer W.W."/>
        </authorList>
    </citation>
    <scope>NUCLEOTIDE SEQUENCE [LARGE SCALE GENOMIC DNA]</scope>
    <source>
        <strain evidence="5 7">110S</strain>
    </source>
</reference>
<dbReference type="EMBL" id="BBZA01000225">
    <property type="protein sequence ID" value="GAP64124.1"/>
    <property type="molecule type" value="Genomic_DNA"/>
</dbReference>
<evidence type="ECO:0000313" key="4">
    <source>
        <dbReference type="EMBL" id="GAP64124.1"/>
    </source>
</evidence>
<reference evidence="6" key="3">
    <citation type="submission" date="2015-08" db="EMBL/GenBank/DDBJ databases">
        <title>Draft Genome Sequence of a Heterotrophic Facultative Anaerobic Bacterium Ardenticatena maritima Strain 110S.</title>
        <authorList>
            <person name="Kawaichi S."/>
            <person name="Yoshida T."/>
            <person name="Sako Y."/>
            <person name="Nakamura R."/>
        </authorList>
    </citation>
    <scope>NUCLEOTIDE SEQUENCE [LARGE SCALE GENOMIC DNA]</scope>
    <source>
        <strain evidence="6">110S</strain>
    </source>
</reference>
<dbReference type="Pfam" id="PF00571">
    <property type="entry name" value="CBS"/>
    <property type="match status" value="2"/>
</dbReference>
<dbReference type="Proteomes" id="UP000037784">
    <property type="component" value="Unassembled WGS sequence"/>
</dbReference>
<dbReference type="Gene3D" id="3.10.580.10">
    <property type="entry name" value="CBS-domain"/>
    <property type="match status" value="2"/>
</dbReference>
<dbReference type="InterPro" id="IPR000644">
    <property type="entry name" value="CBS_dom"/>
</dbReference>
<evidence type="ECO:0000259" key="3">
    <source>
        <dbReference type="PROSITE" id="PS51371"/>
    </source>
</evidence>
<dbReference type="PANTHER" id="PTHR43080">
    <property type="entry name" value="CBS DOMAIN-CONTAINING PROTEIN CBSX3, MITOCHONDRIAL"/>
    <property type="match status" value="1"/>
</dbReference>
<dbReference type="STRING" id="872965.SE16_14180"/>
<dbReference type="InterPro" id="IPR046342">
    <property type="entry name" value="CBS_dom_sf"/>
</dbReference>
<dbReference type="SMART" id="SM00116">
    <property type="entry name" value="CBS"/>
    <property type="match status" value="2"/>
</dbReference>
<dbReference type="EMBL" id="LGKN01000009">
    <property type="protein sequence ID" value="KPL86438.1"/>
    <property type="molecule type" value="Genomic_DNA"/>
</dbReference>
<evidence type="ECO:0000256" key="2">
    <source>
        <dbReference type="PROSITE-ProRule" id="PRU00703"/>
    </source>
</evidence>
<protein>
    <recommendedName>
        <fullName evidence="3">CBS domain-containing protein</fullName>
    </recommendedName>
</protein>
<dbReference type="AlphaFoldDB" id="A0A0M9UDK5"/>
<proteinExistence type="predicted"/>
<dbReference type="InParanoid" id="A0A0M9UDK5"/>
<evidence type="ECO:0000313" key="6">
    <source>
        <dbReference type="Proteomes" id="UP000037784"/>
    </source>
</evidence>
<evidence type="ECO:0000313" key="5">
    <source>
        <dbReference type="EMBL" id="KPL86438.1"/>
    </source>
</evidence>
<dbReference type="Proteomes" id="UP000050502">
    <property type="component" value="Unassembled WGS sequence"/>
</dbReference>
<evidence type="ECO:0000256" key="1">
    <source>
        <dbReference type="ARBA" id="ARBA00023122"/>
    </source>
</evidence>